<feature type="transmembrane region" description="Helical" evidence="1">
    <location>
        <begin position="46"/>
        <end position="66"/>
    </location>
</feature>
<protein>
    <submittedName>
        <fullName evidence="2">Uncharacterized protein</fullName>
    </submittedName>
</protein>
<gene>
    <name evidence="2" type="ORF">WMY93_014764</name>
</gene>
<evidence type="ECO:0000313" key="3">
    <source>
        <dbReference type="Proteomes" id="UP001460270"/>
    </source>
</evidence>
<dbReference type="AlphaFoldDB" id="A0AAW0NZQ6"/>
<keyword evidence="1" id="KW-0472">Membrane</keyword>
<feature type="transmembrane region" description="Helical" evidence="1">
    <location>
        <begin position="78"/>
        <end position="102"/>
    </location>
</feature>
<keyword evidence="3" id="KW-1185">Reference proteome</keyword>
<name>A0AAW0NZQ6_9GOBI</name>
<organism evidence="2 3">
    <name type="scientific">Mugilogobius chulae</name>
    <name type="common">yellowstripe goby</name>
    <dbReference type="NCBI Taxonomy" id="88201"/>
    <lineage>
        <taxon>Eukaryota</taxon>
        <taxon>Metazoa</taxon>
        <taxon>Chordata</taxon>
        <taxon>Craniata</taxon>
        <taxon>Vertebrata</taxon>
        <taxon>Euteleostomi</taxon>
        <taxon>Actinopterygii</taxon>
        <taxon>Neopterygii</taxon>
        <taxon>Teleostei</taxon>
        <taxon>Neoteleostei</taxon>
        <taxon>Acanthomorphata</taxon>
        <taxon>Gobiaria</taxon>
        <taxon>Gobiiformes</taxon>
        <taxon>Gobioidei</taxon>
        <taxon>Gobiidae</taxon>
        <taxon>Gobionellinae</taxon>
        <taxon>Mugilogobius</taxon>
    </lineage>
</organism>
<keyword evidence="1" id="KW-1133">Transmembrane helix</keyword>
<dbReference type="Proteomes" id="UP001460270">
    <property type="component" value="Unassembled WGS sequence"/>
</dbReference>
<dbReference type="EMBL" id="JBBPFD010000010">
    <property type="protein sequence ID" value="KAK7910080.1"/>
    <property type="molecule type" value="Genomic_DNA"/>
</dbReference>
<proteinExistence type="predicted"/>
<evidence type="ECO:0000256" key="1">
    <source>
        <dbReference type="SAM" id="Phobius"/>
    </source>
</evidence>
<sequence length="140" mass="16056">MSNEYKQRVSNIFVFSFRCTDMATNLSSNISETSCQYAFPEVMVSVWSILYIFFTPIFLCVLYEGYKRMKSQQSPLSHIDVFTFAIIAMEILTTIGGGIVMFKFRDQRSVTNQIDPEAKMVGPGQYVDGKLLELQISQMR</sequence>
<evidence type="ECO:0000313" key="2">
    <source>
        <dbReference type="EMBL" id="KAK7910080.1"/>
    </source>
</evidence>
<keyword evidence="1" id="KW-0812">Transmembrane</keyword>
<comment type="caution">
    <text evidence="2">The sequence shown here is derived from an EMBL/GenBank/DDBJ whole genome shotgun (WGS) entry which is preliminary data.</text>
</comment>
<accession>A0AAW0NZQ6</accession>
<reference evidence="3" key="1">
    <citation type="submission" date="2024-04" db="EMBL/GenBank/DDBJ databases">
        <title>Salinicola lusitanus LLJ914,a marine bacterium isolated from the Okinawa Trough.</title>
        <authorList>
            <person name="Li J."/>
        </authorList>
    </citation>
    <scope>NUCLEOTIDE SEQUENCE [LARGE SCALE GENOMIC DNA]</scope>
</reference>